<reference evidence="1" key="2">
    <citation type="journal article" date="2021" name="Mar. Drugs">
        <title>Genome Reduction and Secondary Metabolism of the Marine Sponge-Associated Cyanobacterium Leptothoe.</title>
        <authorList>
            <person name="Konstantinou D."/>
            <person name="Popin R.V."/>
            <person name="Fewer D.P."/>
            <person name="Sivonen K."/>
            <person name="Gkelis S."/>
        </authorList>
    </citation>
    <scope>NUCLEOTIDE SEQUENCE</scope>
    <source>
        <strain evidence="1">TAU-MAC 1115</strain>
    </source>
</reference>
<comment type="caution">
    <text evidence="1">The sequence shown here is derived from an EMBL/GenBank/DDBJ whole genome shotgun (WGS) entry which is preliminary data.</text>
</comment>
<proteinExistence type="predicted"/>
<dbReference type="RefSeq" id="WP_215607587.1">
    <property type="nucleotide sequence ID" value="NZ_JADOES010000004.1"/>
</dbReference>
<evidence type="ECO:0000313" key="1">
    <source>
        <dbReference type="EMBL" id="MBT9314523.1"/>
    </source>
</evidence>
<reference evidence="1" key="1">
    <citation type="submission" date="2020-11" db="EMBL/GenBank/DDBJ databases">
        <authorList>
            <person name="Konstantinou D."/>
            <person name="Gkelis S."/>
            <person name="Popin R."/>
            <person name="Fewer D."/>
            <person name="Sivonen K."/>
        </authorList>
    </citation>
    <scope>NUCLEOTIDE SEQUENCE</scope>
    <source>
        <strain evidence="1">TAU-MAC 1115</strain>
    </source>
</reference>
<name>A0A947DD72_9CYAN</name>
<dbReference type="Proteomes" id="UP000717364">
    <property type="component" value="Unassembled WGS sequence"/>
</dbReference>
<accession>A0A947DD72</accession>
<protein>
    <submittedName>
        <fullName evidence="1">Uncharacterized protein</fullName>
    </submittedName>
</protein>
<gene>
    <name evidence="1" type="ORF">IXB50_03690</name>
</gene>
<organism evidence="1 2">
    <name type="scientific">Leptothoe spongobia TAU-MAC 1115</name>
    <dbReference type="NCBI Taxonomy" id="1967444"/>
    <lineage>
        <taxon>Bacteria</taxon>
        <taxon>Bacillati</taxon>
        <taxon>Cyanobacteriota</taxon>
        <taxon>Cyanophyceae</taxon>
        <taxon>Nodosilineales</taxon>
        <taxon>Cymatolegaceae</taxon>
        <taxon>Leptothoe</taxon>
        <taxon>Leptothoe spongobia</taxon>
    </lineage>
</organism>
<evidence type="ECO:0000313" key="2">
    <source>
        <dbReference type="Proteomes" id="UP000717364"/>
    </source>
</evidence>
<keyword evidence="2" id="KW-1185">Reference proteome</keyword>
<dbReference type="EMBL" id="JADOES010000004">
    <property type="protein sequence ID" value="MBT9314523.1"/>
    <property type="molecule type" value="Genomic_DNA"/>
</dbReference>
<sequence length="302" mass="33758">MYAQENKATENKSRAVANAVAQKKSVVKQGFRFMDNRTEAVAQKKIQSTMNNYSMNKIVANNLPNSQIIMQRRKYLWSSNRWIHDNKPVAGNAPARSGDFDGQIFDDATQTYTRQILVKGERFLHETFVELSQGQNFQQYLATGGHTTRLTPIANTPHSAFVFSNLLTRANITKEPGLGQRSRENYERYANLESAWLNYLGQASQHSAAVFTTKISAWEGDQGPGHAFDPNKGVVQGIDLTGAIKITDGAHRAAYQIAKEALNILQANRGRWLDAQSILTTQNFQELLRVAARSKTLTVNVP</sequence>
<dbReference type="AlphaFoldDB" id="A0A947DD72"/>